<keyword evidence="2" id="KW-1185">Reference proteome</keyword>
<evidence type="ECO:0000313" key="2">
    <source>
        <dbReference type="Proteomes" id="UP000515126"/>
    </source>
</evidence>
<name>A0A6P5QK37_MUSCR</name>
<protein>
    <submittedName>
        <fullName evidence="3">Uncharacterized protein LOC110302015</fullName>
    </submittedName>
</protein>
<organism evidence="2 3">
    <name type="scientific">Mus caroli</name>
    <name type="common">Ryukyu mouse</name>
    <name type="synonym">Ricefield mouse</name>
    <dbReference type="NCBI Taxonomy" id="10089"/>
    <lineage>
        <taxon>Eukaryota</taxon>
        <taxon>Metazoa</taxon>
        <taxon>Chordata</taxon>
        <taxon>Craniata</taxon>
        <taxon>Vertebrata</taxon>
        <taxon>Euteleostomi</taxon>
        <taxon>Mammalia</taxon>
        <taxon>Eutheria</taxon>
        <taxon>Euarchontoglires</taxon>
        <taxon>Glires</taxon>
        <taxon>Rodentia</taxon>
        <taxon>Myomorpha</taxon>
        <taxon>Muroidea</taxon>
        <taxon>Muridae</taxon>
        <taxon>Murinae</taxon>
        <taxon>Mus</taxon>
        <taxon>Mus</taxon>
    </lineage>
</organism>
<feature type="region of interest" description="Disordered" evidence="1">
    <location>
        <begin position="30"/>
        <end position="58"/>
    </location>
</feature>
<feature type="compositionally biased region" description="Pro residues" evidence="1">
    <location>
        <begin position="84"/>
        <end position="93"/>
    </location>
</feature>
<reference evidence="3" key="1">
    <citation type="submission" date="2025-08" db="UniProtKB">
        <authorList>
            <consortium name="RefSeq"/>
        </authorList>
    </citation>
    <scope>IDENTIFICATION</scope>
</reference>
<dbReference type="RefSeq" id="XP_021028426.1">
    <property type="nucleotide sequence ID" value="XM_021172767.1"/>
</dbReference>
<dbReference type="Proteomes" id="UP000515126">
    <property type="component" value="Chromosome 1"/>
</dbReference>
<feature type="region of interest" description="Disordered" evidence="1">
    <location>
        <begin position="75"/>
        <end position="217"/>
    </location>
</feature>
<sequence>MSLPLRLPYCSPARRLRAVLLFPYFRAPVTPPPSPTCSQEPDSDPEGGTPESYSEDDAWLCESSHWGPVLKGSVGAVPQSWAWPGPPNAPQAPQPRHRPPPNAVPASPAATSPGAMFWSPQSIRPPVLGRPRPSVAQGPRRAKEREPGTASAGGKEPELGLNSQNERRLRSMEGPTPALPIPRTLSIRGVTTGRGMSPVKRSGKLSKPASALPEKYQGRYRRMTLEFKGVEKPR</sequence>
<dbReference type="AlphaFoldDB" id="A0A6P5QK37"/>
<feature type="compositionally biased region" description="Low complexity" evidence="1">
    <location>
        <begin position="104"/>
        <end position="115"/>
    </location>
</feature>
<dbReference type="KEGG" id="mcal:110302015"/>
<dbReference type="GeneID" id="110302015"/>
<accession>A0A6P5QK37</accession>
<gene>
    <name evidence="3" type="primary">LOC110302015</name>
</gene>
<evidence type="ECO:0000313" key="3">
    <source>
        <dbReference type="RefSeq" id="XP_021028426.1"/>
    </source>
</evidence>
<evidence type="ECO:0000256" key="1">
    <source>
        <dbReference type="SAM" id="MobiDB-lite"/>
    </source>
</evidence>
<proteinExistence type="predicted"/>